<reference evidence="2 3" key="1">
    <citation type="submission" date="2018-01" db="EMBL/GenBank/DDBJ databases">
        <title>Lactibacter flavus gen. nov., sp. nov., a novel bacterium of the family Propionibacteriaceae isolated from raw milk and dairy products.</title>
        <authorList>
            <person name="Wenning M."/>
            <person name="Breitenwieser F."/>
            <person name="Huptas C."/>
            <person name="von Neubeck M."/>
            <person name="Busse H.-J."/>
            <person name="Scherer S."/>
        </authorList>
    </citation>
    <scope>NUCLEOTIDE SEQUENCE [LARGE SCALE GENOMIC DNA]</scope>
    <source>
        <strain evidence="2 3">VG341</strain>
    </source>
</reference>
<keyword evidence="2" id="KW-0436">Ligase</keyword>
<dbReference type="InterPro" id="IPR044992">
    <property type="entry name" value="ChyE-like"/>
</dbReference>
<organism evidence="2 3">
    <name type="scientific">Propioniciclava flava</name>
    <dbReference type="NCBI Taxonomy" id="2072026"/>
    <lineage>
        <taxon>Bacteria</taxon>
        <taxon>Bacillati</taxon>
        <taxon>Actinomycetota</taxon>
        <taxon>Actinomycetes</taxon>
        <taxon>Propionibacteriales</taxon>
        <taxon>Propionibacteriaceae</taxon>
        <taxon>Propioniciclava</taxon>
    </lineage>
</organism>
<gene>
    <name evidence="2" type="ORF">C1706_09950</name>
</gene>
<dbReference type="PANTHER" id="PTHR42695:SF5">
    <property type="entry name" value="GLUTAMINE AMIDOTRANSFERASE YLR126C-RELATED"/>
    <property type="match status" value="1"/>
</dbReference>
<keyword evidence="2" id="KW-0315">Glutamine amidotransferase</keyword>
<dbReference type="PANTHER" id="PTHR42695">
    <property type="entry name" value="GLUTAMINE AMIDOTRANSFERASE YLR126C-RELATED"/>
    <property type="match status" value="1"/>
</dbReference>
<dbReference type="RefSeq" id="WP_129459077.1">
    <property type="nucleotide sequence ID" value="NZ_PPCV01000006.1"/>
</dbReference>
<keyword evidence="2" id="KW-0808">Transferase</keyword>
<keyword evidence="3" id="KW-1185">Reference proteome</keyword>
<dbReference type="NCBIfam" id="NF005743">
    <property type="entry name" value="PRK07567.1"/>
    <property type="match status" value="1"/>
</dbReference>
<dbReference type="SUPFAM" id="SSF52317">
    <property type="entry name" value="Class I glutamine amidotransferase-like"/>
    <property type="match status" value="1"/>
</dbReference>
<accession>A0A4Q2EF38</accession>
<sequence>MKPFLHISVRDHDGAAEAEFLTLLALTGLPSDKLVQVRAEQAPLPLIDPDDFTGVIIGGGQFNASDEVKSATQLRVETDLGHLVDASLAGGVPLLGLCYGLGVVTSHLGGVVDRRYGEGAGAVAVTLTEAGLADPLFEGLSPSFRAFTGHKEACSVLPEGAVVLASGTACPVQAFRVGESVYVTQFHPELDAERLIARMGIYADAGYFDPDDFDALSASARAADVGDQPALILANFVARFAQP</sequence>
<dbReference type="GO" id="GO:0016740">
    <property type="term" value="F:transferase activity"/>
    <property type="evidence" value="ECO:0007669"/>
    <property type="project" value="UniProtKB-KW"/>
</dbReference>
<evidence type="ECO:0000259" key="1">
    <source>
        <dbReference type="Pfam" id="PF00117"/>
    </source>
</evidence>
<dbReference type="GO" id="GO:0003922">
    <property type="term" value="F:GMP synthase (glutamine-hydrolyzing) activity"/>
    <property type="evidence" value="ECO:0007669"/>
    <property type="project" value="UniProtKB-EC"/>
</dbReference>
<dbReference type="EMBL" id="PPCV01000006">
    <property type="protein sequence ID" value="RXW31861.1"/>
    <property type="molecule type" value="Genomic_DNA"/>
</dbReference>
<dbReference type="Gene3D" id="3.40.50.880">
    <property type="match status" value="1"/>
</dbReference>
<dbReference type="InterPro" id="IPR017926">
    <property type="entry name" value="GATASE"/>
</dbReference>
<evidence type="ECO:0000313" key="2">
    <source>
        <dbReference type="EMBL" id="RXW31861.1"/>
    </source>
</evidence>
<comment type="caution">
    <text evidence="2">The sequence shown here is derived from an EMBL/GenBank/DDBJ whole genome shotgun (WGS) entry which is preliminary data.</text>
</comment>
<dbReference type="EC" id="6.3.5.2" evidence="2"/>
<dbReference type="Pfam" id="PF00117">
    <property type="entry name" value="GATase"/>
    <property type="match status" value="1"/>
</dbReference>
<proteinExistence type="predicted"/>
<dbReference type="InterPro" id="IPR029062">
    <property type="entry name" value="Class_I_gatase-like"/>
</dbReference>
<dbReference type="Proteomes" id="UP000290624">
    <property type="component" value="Unassembled WGS sequence"/>
</dbReference>
<protein>
    <submittedName>
        <fullName evidence="2">Glutamine amidotransferase</fullName>
        <ecNumber evidence="2">6.3.5.2</ecNumber>
    </submittedName>
</protein>
<dbReference type="GO" id="GO:0005829">
    <property type="term" value="C:cytosol"/>
    <property type="evidence" value="ECO:0007669"/>
    <property type="project" value="TreeGrafter"/>
</dbReference>
<feature type="domain" description="Glutamine amidotransferase" evidence="1">
    <location>
        <begin position="50"/>
        <end position="191"/>
    </location>
</feature>
<dbReference type="PROSITE" id="PS51273">
    <property type="entry name" value="GATASE_TYPE_1"/>
    <property type="match status" value="1"/>
</dbReference>
<dbReference type="CDD" id="cd01741">
    <property type="entry name" value="GATase1_1"/>
    <property type="match status" value="1"/>
</dbReference>
<evidence type="ECO:0000313" key="3">
    <source>
        <dbReference type="Proteomes" id="UP000290624"/>
    </source>
</evidence>
<name>A0A4Q2EF38_9ACTN</name>
<dbReference type="OrthoDB" id="5196541at2"/>
<dbReference type="AlphaFoldDB" id="A0A4Q2EF38"/>